<evidence type="ECO:0000313" key="5">
    <source>
        <dbReference type="EMBL" id="RNL62745.1"/>
    </source>
</evidence>
<dbReference type="PANTHER" id="PTHR33204:SF36">
    <property type="entry name" value="TRANSCRIPTIONAL REGULATORY PROTEIN"/>
    <property type="match status" value="1"/>
</dbReference>
<reference evidence="5 6" key="1">
    <citation type="submission" date="2018-11" db="EMBL/GenBank/DDBJ databases">
        <authorList>
            <person name="Li F."/>
        </authorList>
    </citation>
    <scope>NUCLEOTIDE SEQUENCE [LARGE SCALE GENOMIC DNA]</scope>
    <source>
        <strain evidence="5 6">Gsoil 097</strain>
    </source>
</reference>
<evidence type="ECO:0000256" key="1">
    <source>
        <dbReference type="ARBA" id="ARBA00023015"/>
    </source>
</evidence>
<evidence type="ECO:0000256" key="2">
    <source>
        <dbReference type="ARBA" id="ARBA00023125"/>
    </source>
</evidence>
<dbReference type="InterPro" id="IPR002577">
    <property type="entry name" value="HTH_HxlR"/>
</dbReference>
<proteinExistence type="predicted"/>
<keyword evidence="3" id="KW-0804">Transcription</keyword>
<dbReference type="Proteomes" id="UP000267128">
    <property type="component" value="Unassembled WGS sequence"/>
</dbReference>
<dbReference type="AlphaFoldDB" id="A0A3N0CH06"/>
<keyword evidence="2" id="KW-0238">DNA-binding</keyword>
<dbReference type="InterPro" id="IPR036388">
    <property type="entry name" value="WH-like_DNA-bd_sf"/>
</dbReference>
<dbReference type="PROSITE" id="PS51118">
    <property type="entry name" value="HTH_HXLR"/>
    <property type="match status" value="1"/>
</dbReference>
<protein>
    <submittedName>
        <fullName evidence="5">Transcriptional regulator</fullName>
    </submittedName>
</protein>
<comment type="caution">
    <text evidence="5">The sequence shown here is derived from an EMBL/GenBank/DDBJ whole genome shotgun (WGS) entry which is preliminary data.</text>
</comment>
<dbReference type="OrthoDB" id="9792527at2"/>
<organism evidence="5 6">
    <name type="scientific">Nocardioides marmoriginsengisoli</name>
    <dbReference type="NCBI Taxonomy" id="661483"/>
    <lineage>
        <taxon>Bacteria</taxon>
        <taxon>Bacillati</taxon>
        <taxon>Actinomycetota</taxon>
        <taxon>Actinomycetes</taxon>
        <taxon>Propionibacteriales</taxon>
        <taxon>Nocardioidaceae</taxon>
        <taxon>Nocardioides</taxon>
    </lineage>
</organism>
<dbReference type="GO" id="GO:0003677">
    <property type="term" value="F:DNA binding"/>
    <property type="evidence" value="ECO:0007669"/>
    <property type="project" value="UniProtKB-KW"/>
</dbReference>
<keyword evidence="1" id="KW-0805">Transcription regulation</keyword>
<dbReference type="RefSeq" id="WP_123228039.1">
    <property type="nucleotide sequence ID" value="NZ_RJSE01000007.1"/>
</dbReference>
<dbReference type="EMBL" id="RJSE01000007">
    <property type="protein sequence ID" value="RNL62745.1"/>
    <property type="molecule type" value="Genomic_DNA"/>
</dbReference>
<keyword evidence="6" id="KW-1185">Reference proteome</keyword>
<dbReference type="Pfam" id="PF01638">
    <property type="entry name" value="HxlR"/>
    <property type="match status" value="1"/>
</dbReference>
<evidence type="ECO:0000256" key="3">
    <source>
        <dbReference type="ARBA" id="ARBA00023163"/>
    </source>
</evidence>
<dbReference type="InterPro" id="IPR036390">
    <property type="entry name" value="WH_DNA-bd_sf"/>
</dbReference>
<dbReference type="PANTHER" id="PTHR33204">
    <property type="entry name" value="TRANSCRIPTIONAL REGULATOR, MARR FAMILY"/>
    <property type="match status" value="1"/>
</dbReference>
<evidence type="ECO:0000259" key="4">
    <source>
        <dbReference type="PROSITE" id="PS51118"/>
    </source>
</evidence>
<gene>
    <name evidence="5" type="ORF">EFK50_13435</name>
</gene>
<dbReference type="Gene3D" id="1.10.10.10">
    <property type="entry name" value="Winged helix-like DNA-binding domain superfamily/Winged helix DNA-binding domain"/>
    <property type="match status" value="1"/>
</dbReference>
<name>A0A3N0CH06_9ACTN</name>
<evidence type="ECO:0000313" key="6">
    <source>
        <dbReference type="Proteomes" id="UP000267128"/>
    </source>
</evidence>
<sequence length="107" mass="12236">MDSSASRPDPFVTALSVFRSRWDAPVLGACLAGVRRFDDYQRTLGVSRKTLAERLKYLVSEGLLFRECYQTRPQRYEYRVTDKGLELLPAFQLMAAWADRWGTGPVS</sequence>
<feature type="domain" description="HTH hxlR-type" evidence="4">
    <location>
        <begin position="9"/>
        <end position="106"/>
    </location>
</feature>
<accession>A0A3N0CH06</accession>
<dbReference type="SUPFAM" id="SSF46785">
    <property type="entry name" value="Winged helix' DNA-binding domain"/>
    <property type="match status" value="1"/>
</dbReference>